<accession>A0A0V0QH65</accession>
<gene>
    <name evidence="2" type="ORF">PPERSA_01413</name>
</gene>
<feature type="coiled-coil region" evidence="1">
    <location>
        <begin position="36"/>
        <end position="81"/>
    </location>
</feature>
<dbReference type="OrthoDB" id="308231at2759"/>
<dbReference type="PANTHER" id="PTHR28661">
    <property type="entry name" value="SJOEGREN SYNDROME NUCLEAR AUTOANTIGEN 1"/>
    <property type="match status" value="1"/>
</dbReference>
<dbReference type="Proteomes" id="UP000054937">
    <property type="component" value="Unassembled WGS sequence"/>
</dbReference>
<reference evidence="2 3" key="1">
    <citation type="journal article" date="2015" name="Sci. Rep.">
        <title>Genome of the facultative scuticociliatosis pathogen Pseudocohnilembus persalinus provides insight into its virulence through horizontal gene transfer.</title>
        <authorList>
            <person name="Xiong J."/>
            <person name="Wang G."/>
            <person name="Cheng J."/>
            <person name="Tian M."/>
            <person name="Pan X."/>
            <person name="Warren A."/>
            <person name="Jiang C."/>
            <person name="Yuan D."/>
            <person name="Miao W."/>
        </authorList>
    </citation>
    <scope>NUCLEOTIDE SEQUENCE [LARGE SCALE GENOMIC DNA]</scope>
    <source>
        <strain evidence="2">36N120E</strain>
    </source>
</reference>
<dbReference type="AlphaFoldDB" id="A0A0V0QH65"/>
<comment type="caution">
    <text evidence="2">The sequence shown here is derived from an EMBL/GenBank/DDBJ whole genome shotgun (WGS) entry which is preliminary data.</text>
</comment>
<evidence type="ECO:0000256" key="1">
    <source>
        <dbReference type="SAM" id="Coils"/>
    </source>
</evidence>
<dbReference type="InParanoid" id="A0A0V0QH65"/>
<organism evidence="2 3">
    <name type="scientific">Pseudocohnilembus persalinus</name>
    <name type="common">Ciliate</name>
    <dbReference type="NCBI Taxonomy" id="266149"/>
    <lineage>
        <taxon>Eukaryota</taxon>
        <taxon>Sar</taxon>
        <taxon>Alveolata</taxon>
        <taxon>Ciliophora</taxon>
        <taxon>Intramacronucleata</taxon>
        <taxon>Oligohymenophorea</taxon>
        <taxon>Scuticociliatia</taxon>
        <taxon>Philasterida</taxon>
        <taxon>Pseudocohnilembidae</taxon>
        <taxon>Pseudocohnilembus</taxon>
    </lineage>
</organism>
<evidence type="ECO:0000313" key="3">
    <source>
        <dbReference type="Proteomes" id="UP000054937"/>
    </source>
</evidence>
<protein>
    <submittedName>
        <fullName evidence="2">Uncharacterized protein</fullName>
    </submittedName>
</protein>
<evidence type="ECO:0000313" key="2">
    <source>
        <dbReference type="EMBL" id="KRX01510.1"/>
    </source>
</evidence>
<dbReference type="InterPro" id="IPR033362">
    <property type="entry name" value="SSNA1_fam"/>
</dbReference>
<proteinExistence type="predicted"/>
<dbReference type="GO" id="GO:0036064">
    <property type="term" value="C:ciliary basal body"/>
    <property type="evidence" value="ECO:0007669"/>
    <property type="project" value="TreeGrafter"/>
</dbReference>
<keyword evidence="1" id="KW-0175">Coiled coil</keyword>
<name>A0A0V0QH65_PSEPJ</name>
<dbReference type="EMBL" id="LDAU01000170">
    <property type="protein sequence ID" value="KRX01510.1"/>
    <property type="molecule type" value="Genomic_DNA"/>
</dbReference>
<keyword evidence="3" id="KW-1185">Reference proteome</keyword>
<dbReference type="PANTHER" id="PTHR28661:SF1">
    <property type="entry name" value="MICROTUBULE NUCLEATION FACTOR SSNA1"/>
    <property type="match status" value="1"/>
</dbReference>
<sequence length="131" mass="15778">MSQLQKVQQIKESEKEGIIEDIGILQQRLKALDKSIQKKREIFEEYDRTLSETENAFNKISDTTKTLLEVVNKENQNLQNQLNPSQYQQQQQQQYFQQPNNFNQYKQSNFQNQQTQQYQQTQNKFNQQNQN</sequence>